<feature type="transmembrane region" description="Helical" evidence="1">
    <location>
        <begin position="413"/>
        <end position="430"/>
    </location>
</feature>
<evidence type="ECO:0008006" key="4">
    <source>
        <dbReference type="Google" id="ProtNLM"/>
    </source>
</evidence>
<reference evidence="2 3" key="1">
    <citation type="submission" date="2018-02" db="EMBL/GenBank/DDBJ databases">
        <title>Draft genome sequence of bacterial isolates from marine environment.</title>
        <authorList>
            <person name="Singh S.K."/>
            <person name="Hill R."/>
            <person name="Major S."/>
            <person name="Cai H."/>
            <person name="Li Y."/>
        </authorList>
    </citation>
    <scope>NUCLEOTIDE SEQUENCE [LARGE SCALE GENOMIC DNA]</scope>
    <source>
        <strain evidence="2 3">IMET F</strain>
    </source>
</reference>
<feature type="transmembrane region" description="Helical" evidence="1">
    <location>
        <begin position="89"/>
        <end position="110"/>
    </location>
</feature>
<keyword evidence="1" id="KW-1133">Transmembrane helix</keyword>
<feature type="transmembrane region" description="Helical" evidence="1">
    <location>
        <begin position="163"/>
        <end position="179"/>
    </location>
</feature>
<name>A0A2S7I1V6_9FLAO</name>
<evidence type="ECO:0000313" key="3">
    <source>
        <dbReference type="Proteomes" id="UP000238565"/>
    </source>
</evidence>
<sequence length="437" mass="50116">MIIIKKKYNFIIDPMFYMLMIFILFFGQTKEIVLSEKSELILTLSFFIFFGTTYFIRNRELKFLVNYFQRKSTVLKSLDIKPLTRSQQFFLFLIVLTYITFDLSLNTWLYGSFEKAVTRFYYRLPEIEDAPTYLSIIQFSLYSVSSLILFVLSYNNSKFNTSYFYTNLSFLALALVAFPRGTRGAIIVLLIIIILAKIISNFSSGLSPLKGILFSPKVLYPGLIVLLMFLALSSIRNKEIDNLDMLQNTITEMDFSQSQKDYSSTEGDLLLKDYELSVDKFGNTVPYLPLNYTLKAVLLNPIPRSVWKEKPVGFGVALTEVKLGGQNFEPQHLADYKWSNAAGVAGEGWANNGIYGVILYSFLMGLYAGILLRLVDAFLLSDNYFTLLISLLSFLASLLTVRGDILSGITQGLYPMLFFLLIIFFIEPFIRYKWSFN</sequence>
<feature type="transmembrane region" description="Helical" evidence="1">
    <location>
        <begin position="40"/>
        <end position="56"/>
    </location>
</feature>
<accession>A0A2S7I1V6</accession>
<keyword evidence="1" id="KW-0472">Membrane</keyword>
<feature type="transmembrane region" description="Helical" evidence="1">
    <location>
        <begin position="384"/>
        <end position="401"/>
    </location>
</feature>
<feature type="transmembrane region" description="Helical" evidence="1">
    <location>
        <begin position="185"/>
        <end position="206"/>
    </location>
</feature>
<evidence type="ECO:0000256" key="1">
    <source>
        <dbReference type="SAM" id="Phobius"/>
    </source>
</evidence>
<dbReference type="AlphaFoldDB" id="A0A2S7I1V6"/>
<dbReference type="EMBL" id="PTPZ01000010">
    <property type="protein sequence ID" value="PPZ90547.1"/>
    <property type="molecule type" value="Genomic_DNA"/>
</dbReference>
<proteinExistence type="predicted"/>
<gene>
    <name evidence="2" type="ORF">C3729_12485</name>
</gene>
<keyword evidence="1" id="KW-0812">Transmembrane</keyword>
<protein>
    <recommendedName>
        <fullName evidence="4">Oligosaccharide repeat unit polymerase</fullName>
    </recommendedName>
</protein>
<feature type="transmembrane region" description="Helical" evidence="1">
    <location>
        <begin position="218"/>
        <end position="235"/>
    </location>
</feature>
<feature type="transmembrane region" description="Helical" evidence="1">
    <location>
        <begin position="353"/>
        <end position="372"/>
    </location>
</feature>
<dbReference type="Proteomes" id="UP000238565">
    <property type="component" value="Unassembled WGS sequence"/>
</dbReference>
<feature type="transmembrane region" description="Helical" evidence="1">
    <location>
        <begin position="130"/>
        <end position="151"/>
    </location>
</feature>
<organism evidence="2 3">
    <name type="scientific">Cloacibacterium normanense</name>
    <dbReference type="NCBI Taxonomy" id="237258"/>
    <lineage>
        <taxon>Bacteria</taxon>
        <taxon>Pseudomonadati</taxon>
        <taxon>Bacteroidota</taxon>
        <taxon>Flavobacteriia</taxon>
        <taxon>Flavobacteriales</taxon>
        <taxon>Weeksellaceae</taxon>
    </lineage>
</organism>
<evidence type="ECO:0000313" key="2">
    <source>
        <dbReference type="EMBL" id="PPZ90547.1"/>
    </source>
</evidence>
<feature type="transmembrane region" description="Helical" evidence="1">
    <location>
        <begin position="7"/>
        <end position="28"/>
    </location>
</feature>
<comment type="caution">
    <text evidence="2">The sequence shown here is derived from an EMBL/GenBank/DDBJ whole genome shotgun (WGS) entry which is preliminary data.</text>
</comment>